<evidence type="ECO:0000256" key="1">
    <source>
        <dbReference type="SAM" id="MobiDB-lite"/>
    </source>
</evidence>
<dbReference type="InterPro" id="IPR010680">
    <property type="entry name" value="TraH_2"/>
</dbReference>
<dbReference type="OrthoDB" id="8251053at2"/>
<dbReference type="RefSeq" id="WP_132034765.1">
    <property type="nucleotide sequence ID" value="NZ_SMAI01000016.1"/>
</dbReference>
<dbReference type="Proteomes" id="UP000294664">
    <property type="component" value="Unassembled WGS sequence"/>
</dbReference>
<evidence type="ECO:0000313" key="3">
    <source>
        <dbReference type="Proteomes" id="UP000294664"/>
    </source>
</evidence>
<sequence length="205" mass="21699">MFDAAMIKQCADPALKPAIVEKFVSAVGSDNPLAISITSGKRVILVPPSATPEDAVSLIRSYLGHAVVRVGITQLPAGVGTADPSEITEVVDPCTNIKLGTQLFGKIYRIVVKWYGAPRDEALTDAISAWKTGYFDGEYVFSQPDPGPPKANGGADSINGDQTYEGVSREGAKSQPVQQPDLETKANNPNTADIRVDLSALSGRK</sequence>
<name>A0A4R3LQI7_9HYPH</name>
<gene>
    <name evidence="2" type="ORF">EDC64_11656</name>
</gene>
<proteinExistence type="predicted"/>
<keyword evidence="3" id="KW-1185">Reference proteome</keyword>
<dbReference type="Pfam" id="PF06871">
    <property type="entry name" value="TraH_2"/>
    <property type="match status" value="1"/>
</dbReference>
<protein>
    <submittedName>
        <fullName evidence="2">TraH protein</fullName>
    </submittedName>
</protein>
<organism evidence="2 3">
    <name type="scientific">Aquabacter spiritensis</name>
    <dbReference type="NCBI Taxonomy" id="933073"/>
    <lineage>
        <taxon>Bacteria</taxon>
        <taxon>Pseudomonadati</taxon>
        <taxon>Pseudomonadota</taxon>
        <taxon>Alphaproteobacteria</taxon>
        <taxon>Hyphomicrobiales</taxon>
        <taxon>Xanthobacteraceae</taxon>
        <taxon>Aquabacter</taxon>
    </lineage>
</organism>
<comment type="caution">
    <text evidence="2">The sequence shown here is derived from an EMBL/GenBank/DDBJ whole genome shotgun (WGS) entry which is preliminary data.</text>
</comment>
<reference evidence="2 3" key="1">
    <citation type="submission" date="2019-03" db="EMBL/GenBank/DDBJ databases">
        <title>Genomic Encyclopedia of Type Strains, Phase IV (KMG-IV): sequencing the most valuable type-strain genomes for metagenomic binning, comparative biology and taxonomic classification.</title>
        <authorList>
            <person name="Goeker M."/>
        </authorList>
    </citation>
    <scope>NUCLEOTIDE SEQUENCE [LARGE SCALE GENOMIC DNA]</scope>
    <source>
        <strain evidence="2 3">DSM 9035</strain>
    </source>
</reference>
<accession>A0A4R3LQI7</accession>
<dbReference type="EMBL" id="SMAI01000016">
    <property type="protein sequence ID" value="TCT01859.1"/>
    <property type="molecule type" value="Genomic_DNA"/>
</dbReference>
<evidence type="ECO:0000313" key="2">
    <source>
        <dbReference type="EMBL" id="TCT01859.1"/>
    </source>
</evidence>
<feature type="region of interest" description="Disordered" evidence="1">
    <location>
        <begin position="141"/>
        <end position="205"/>
    </location>
</feature>
<dbReference type="AlphaFoldDB" id="A0A4R3LQI7"/>